<dbReference type="Proteomes" id="UP000266886">
    <property type="component" value="Unassembled WGS sequence"/>
</dbReference>
<keyword evidence="3" id="KW-1185">Reference proteome</keyword>
<reference evidence="2 3" key="1">
    <citation type="submission" date="2018-10" db="EMBL/GenBank/DDBJ databases">
        <title>Whole genome sequence of Corynebacterium gottingense DSM 130494T.</title>
        <authorList>
            <person name="Bernier A.-M."/>
            <person name="Bernard K."/>
        </authorList>
    </citation>
    <scope>NUCLEOTIDE SEQUENCE [LARGE SCALE GENOMIC DNA]</scope>
    <source>
        <strain evidence="2 3">DSM 103494</strain>
    </source>
</reference>
<evidence type="ECO:0000313" key="3">
    <source>
        <dbReference type="Proteomes" id="UP000266886"/>
    </source>
</evidence>
<feature type="chain" id="PRO_5046524111" evidence="1">
    <location>
        <begin position="21"/>
        <end position="39"/>
    </location>
</feature>
<comment type="caution">
    <text evidence="2">The sequence shown here is derived from an EMBL/GenBank/DDBJ whole genome shotgun (WGS) entry which is preliminary data.</text>
</comment>
<protein>
    <submittedName>
        <fullName evidence="2">ABC transporter substrate-binding protein</fullName>
    </submittedName>
</protein>
<sequence>MTHRRTLVPALLAASLALTACGNGDDETSTTAAPAPEET</sequence>
<dbReference type="PROSITE" id="PS51257">
    <property type="entry name" value="PROKAR_LIPOPROTEIN"/>
    <property type="match status" value="1"/>
</dbReference>
<dbReference type="EMBL" id="RDRE01000040">
    <property type="protein sequence ID" value="RMD17654.1"/>
    <property type="molecule type" value="Genomic_DNA"/>
</dbReference>
<organism evidence="2 3">
    <name type="scientific">Corynebacterium gottingense</name>
    <dbReference type="NCBI Taxonomy" id="2041036"/>
    <lineage>
        <taxon>Bacteria</taxon>
        <taxon>Bacillati</taxon>
        <taxon>Actinomycetota</taxon>
        <taxon>Actinomycetes</taxon>
        <taxon>Mycobacteriales</taxon>
        <taxon>Corynebacteriaceae</taxon>
        <taxon>Corynebacterium</taxon>
    </lineage>
</organism>
<name>A0ABX9UH75_9CORY</name>
<feature type="non-terminal residue" evidence="2">
    <location>
        <position position="39"/>
    </location>
</feature>
<gene>
    <name evidence="2" type="ORF">EAW56_10720</name>
</gene>
<accession>A0ABX9UH75</accession>
<keyword evidence="1" id="KW-0732">Signal</keyword>
<feature type="signal peptide" evidence="1">
    <location>
        <begin position="1"/>
        <end position="20"/>
    </location>
</feature>
<evidence type="ECO:0000313" key="2">
    <source>
        <dbReference type="EMBL" id="RMD17654.1"/>
    </source>
</evidence>
<proteinExistence type="predicted"/>
<evidence type="ECO:0000256" key="1">
    <source>
        <dbReference type="SAM" id="SignalP"/>
    </source>
</evidence>